<protein>
    <submittedName>
        <fullName evidence="1">Uncharacterized protein</fullName>
    </submittedName>
</protein>
<name>A0ABP8BT03_9ACTN</name>
<comment type="caution">
    <text evidence="1">The sequence shown here is derived from an EMBL/GenBank/DDBJ whole genome shotgun (WGS) entry which is preliminary data.</text>
</comment>
<sequence>MSRDHVLKHGLFRTIATPWQAVQGIEIKAFPRYRFVVIYDFEGRRIYRPHLISNEVDDDKEVRVLREIREKRRGPRWKPIPEIAAKISPQE</sequence>
<gene>
    <name evidence="1" type="ORF">GCM10022254_03540</name>
</gene>
<organism evidence="1 2">
    <name type="scientific">Actinomadura meridiana</name>
    <dbReference type="NCBI Taxonomy" id="559626"/>
    <lineage>
        <taxon>Bacteria</taxon>
        <taxon>Bacillati</taxon>
        <taxon>Actinomycetota</taxon>
        <taxon>Actinomycetes</taxon>
        <taxon>Streptosporangiales</taxon>
        <taxon>Thermomonosporaceae</taxon>
        <taxon>Actinomadura</taxon>
    </lineage>
</organism>
<proteinExistence type="predicted"/>
<evidence type="ECO:0000313" key="2">
    <source>
        <dbReference type="Proteomes" id="UP001501710"/>
    </source>
</evidence>
<dbReference type="Proteomes" id="UP001501710">
    <property type="component" value="Unassembled WGS sequence"/>
</dbReference>
<keyword evidence="2" id="KW-1185">Reference proteome</keyword>
<evidence type="ECO:0000313" key="1">
    <source>
        <dbReference type="EMBL" id="GAA4224337.1"/>
    </source>
</evidence>
<reference evidence="2" key="1">
    <citation type="journal article" date="2019" name="Int. J. Syst. Evol. Microbiol.">
        <title>The Global Catalogue of Microorganisms (GCM) 10K type strain sequencing project: providing services to taxonomists for standard genome sequencing and annotation.</title>
        <authorList>
            <consortium name="The Broad Institute Genomics Platform"/>
            <consortium name="The Broad Institute Genome Sequencing Center for Infectious Disease"/>
            <person name="Wu L."/>
            <person name="Ma J."/>
        </authorList>
    </citation>
    <scope>NUCLEOTIDE SEQUENCE [LARGE SCALE GENOMIC DNA]</scope>
    <source>
        <strain evidence="2">JCM 17440</strain>
    </source>
</reference>
<dbReference type="EMBL" id="BAABAS010000003">
    <property type="protein sequence ID" value="GAA4224337.1"/>
    <property type="molecule type" value="Genomic_DNA"/>
</dbReference>
<accession>A0ABP8BT03</accession>